<accession>A0ABY4EDJ2</accession>
<dbReference type="Proteomes" id="UP000831787">
    <property type="component" value="Chromosome"/>
</dbReference>
<sequence>MRSFFRWMLVVLSLIVTVYRFRYRGLNFITKVPGLRRWLVRSSMNIPWLRQKLMSKMFQIR</sequence>
<gene>
    <name evidence="1" type="ORF">MUN89_11010</name>
</gene>
<dbReference type="EMBL" id="CP095073">
    <property type="protein sequence ID" value="UOQ42518.1"/>
    <property type="molecule type" value="Genomic_DNA"/>
</dbReference>
<keyword evidence="2" id="KW-1185">Reference proteome</keyword>
<protein>
    <submittedName>
        <fullName evidence="1">Uncharacterized protein</fullName>
    </submittedName>
</protein>
<reference evidence="1 2" key="1">
    <citation type="submission" date="2022-04" db="EMBL/GenBank/DDBJ databases">
        <title>Halobacillus sp. isolated from saltern.</title>
        <authorList>
            <person name="Won M."/>
            <person name="Lee C.-M."/>
            <person name="Woen H.-Y."/>
            <person name="Kwon S.-W."/>
        </authorList>
    </citation>
    <scope>NUCLEOTIDE SEQUENCE [LARGE SCALE GENOMIC DNA]</scope>
    <source>
        <strain evidence="1 2">SSBR10-3</strain>
    </source>
</reference>
<proteinExistence type="predicted"/>
<name>A0ABY4EDJ2_9BACI</name>
<evidence type="ECO:0000313" key="1">
    <source>
        <dbReference type="EMBL" id="UOQ42518.1"/>
    </source>
</evidence>
<dbReference type="RefSeq" id="WP_244707691.1">
    <property type="nucleotide sequence ID" value="NZ_CP095073.1"/>
</dbReference>
<evidence type="ECO:0000313" key="2">
    <source>
        <dbReference type="Proteomes" id="UP000831787"/>
    </source>
</evidence>
<organism evidence="1 2">
    <name type="scientific">Halobacillus salinarum</name>
    <dbReference type="NCBI Taxonomy" id="2932257"/>
    <lineage>
        <taxon>Bacteria</taxon>
        <taxon>Bacillati</taxon>
        <taxon>Bacillota</taxon>
        <taxon>Bacilli</taxon>
        <taxon>Bacillales</taxon>
        <taxon>Bacillaceae</taxon>
        <taxon>Halobacillus</taxon>
    </lineage>
</organism>